<sequence>MMSLEIWNAPAKLVIVMVSQTLIDYLVFDSFGTAQISDKPNHDYVMTAGLCVLMFILNDLIVPRMGLADTRKERMAKAKGKEAKKEEPHVLYNIVFSLLAYGAFLVVLVNKGGHAYSPLHCHHEGEEFVLKCEYAQVGIKTQLWNEFFYLIVMVFSLGPLRVFLKVKEGKTSLDKIIEDFDEDRTQFHNMARRSQDGILPTSGAPRTRVNAASEETEQTEYH</sequence>
<evidence type="ECO:0000256" key="1">
    <source>
        <dbReference type="SAM" id="MobiDB-lite"/>
    </source>
</evidence>
<feature type="transmembrane region" description="Helical" evidence="2">
    <location>
        <begin position="147"/>
        <end position="164"/>
    </location>
</feature>
<organism evidence="3">
    <name type="scientific">Strombidium inclinatum</name>
    <dbReference type="NCBI Taxonomy" id="197538"/>
    <lineage>
        <taxon>Eukaryota</taxon>
        <taxon>Sar</taxon>
        <taxon>Alveolata</taxon>
        <taxon>Ciliophora</taxon>
        <taxon>Intramacronucleata</taxon>
        <taxon>Spirotrichea</taxon>
        <taxon>Oligotrichia</taxon>
        <taxon>Strombidiidae</taxon>
        <taxon>Strombidium</taxon>
    </lineage>
</organism>
<feature type="transmembrane region" description="Helical" evidence="2">
    <location>
        <begin position="12"/>
        <end position="32"/>
    </location>
</feature>
<dbReference type="AlphaFoldDB" id="A0A7S3IE17"/>
<feature type="region of interest" description="Disordered" evidence="1">
    <location>
        <begin position="195"/>
        <end position="222"/>
    </location>
</feature>
<evidence type="ECO:0000256" key="2">
    <source>
        <dbReference type="SAM" id="Phobius"/>
    </source>
</evidence>
<protein>
    <submittedName>
        <fullName evidence="3">Uncharacterized protein</fullName>
    </submittedName>
</protein>
<keyword evidence="2" id="KW-1133">Transmembrane helix</keyword>
<gene>
    <name evidence="3" type="ORF">SINC0208_LOCUS153</name>
</gene>
<keyword evidence="2" id="KW-0472">Membrane</keyword>
<keyword evidence="2" id="KW-0812">Transmembrane</keyword>
<reference evidence="3" key="1">
    <citation type="submission" date="2021-01" db="EMBL/GenBank/DDBJ databases">
        <authorList>
            <person name="Corre E."/>
            <person name="Pelletier E."/>
            <person name="Niang G."/>
            <person name="Scheremetjew M."/>
            <person name="Finn R."/>
            <person name="Kale V."/>
            <person name="Holt S."/>
            <person name="Cochrane G."/>
            <person name="Meng A."/>
            <person name="Brown T."/>
            <person name="Cohen L."/>
        </authorList>
    </citation>
    <scope>NUCLEOTIDE SEQUENCE</scope>
    <source>
        <strain evidence="3">S3</strain>
    </source>
</reference>
<feature type="transmembrane region" description="Helical" evidence="2">
    <location>
        <begin position="44"/>
        <end position="68"/>
    </location>
</feature>
<name>A0A7S3IE17_9SPIT</name>
<evidence type="ECO:0000313" key="3">
    <source>
        <dbReference type="EMBL" id="CAE0319576.1"/>
    </source>
</evidence>
<accession>A0A7S3IE17</accession>
<proteinExistence type="predicted"/>
<feature type="transmembrane region" description="Helical" evidence="2">
    <location>
        <begin position="89"/>
        <end position="109"/>
    </location>
</feature>
<dbReference type="EMBL" id="HBIH01000346">
    <property type="protein sequence ID" value="CAE0319576.1"/>
    <property type="molecule type" value="Transcribed_RNA"/>
</dbReference>